<reference evidence="1 2" key="1">
    <citation type="journal article" date="2014" name="Genome Biol. Evol.">
        <title>The genome of the myxosporean Thelohanellus kitauei shows adaptations to nutrient acquisition within its fish host.</title>
        <authorList>
            <person name="Yang Y."/>
            <person name="Xiong J."/>
            <person name="Zhou Z."/>
            <person name="Huo F."/>
            <person name="Miao W."/>
            <person name="Ran C."/>
            <person name="Liu Y."/>
            <person name="Zhang J."/>
            <person name="Feng J."/>
            <person name="Wang M."/>
            <person name="Wang M."/>
            <person name="Wang L."/>
            <person name="Yao B."/>
        </authorList>
    </citation>
    <scope>NUCLEOTIDE SEQUENCE [LARGE SCALE GENOMIC DNA]</scope>
    <source>
        <strain evidence="1">Wuqing</strain>
    </source>
</reference>
<comment type="caution">
    <text evidence="1">The sequence shown here is derived from an EMBL/GenBank/DDBJ whole genome shotgun (WGS) entry which is preliminary data.</text>
</comment>
<gene>
    <name evidence="1" type="ORF">RF11_03090</name>
</gene>
<dbReference type="Proteomes" id="UP000031668">
    <property type="component" value="Unassembled WGS sequence"/>
</dbReference>
<dbReference type="EMBL" id="JWZT01002304">
    <property type="protein sequence ID" value="KII69746.1"/>
    <property type="molecule type" value="Genomic_DNA"/>
</dbReference>
<proteinExistence type="predicted"/>
<accession>A0A0C2MR71</accession>
<dbReference type="AlphaFoldDB" id="A0A0C2MR71"/>
<evidence type="ECO:0000313" key="2">
    <source>
        <dbReference type="Proteomes" id="UP000031668"/>
    </source>
</evidence>
<organism evidence="1 2">
    <name type="scientific">Thelohanellus kitauei</name>
    <name type="common">Myxosporean</name>
    <dbReference type="NCBI Taxonomy" id="669202"/>
    <lineage>
        <taxon>Eukaryota</taxon>
        <taxon>Metazoa</taxon>
        <taxon>Cnidaria</taxon>
        <taxon>Myxozoa</taxon>
        <taxon>Myxosporea</taxon>
        <taxon>Bivalvulida</taxon>
        <taxon>Platysporina</taxon>
        <taxon>Myxobolidae</taxon>
        <taxon>Thelohanellus</taxon>
    </lineage>
</organism>
<protein>
    <submittedName>
        <fullName evidence="1">Uncharacterized protein</fullName>
    </submittedName>
</protein>
<name>A0A0C2MR71_THEKT</name>
<evidence type="ECO:0000313" key="1">
    <source>
        <dbReference type="EMBL" id="KII69746.1"/>
    </source>
</evidence>
<sequence length="126" mass="14910">MNDVLYANTNNCVIVLQYFCIIADFYIFIDDLGGVRLHSIGMALIKMGIKDYYNFITAITLCDILYKKKYIHICHLKYVKICYEDAADEIFRTLTIYVLVNKYWREAEYLDMAYHALMIRVKTYGK</sequence>
<keyword evidence="2" id="KW-1185">Reference proteome</keyword>